<dbReference type="SUPFAM" id="SSF52200">
    <property type="entry name" value="Toll/Interleukin receptor TIR domain"/>
    <property type="match status" value="1"/>
</dbReference>
<keyword evidence="11" id="KW-1185">Reference proteome</keyword>
<dbReference type="GeneID" id="9836391"/>
<dbReference type="InterPro" id="IPR016024">
    <property type="entry name" value="ARM-type_fold"/>
</dbReference>
<feature type="region of interest" description="Disordered" evidence="8">
    <location>
        <begin position="742"/>
        <end position="768"/>
    </location>
</feature>
<dbReference type="GO" id="GO:0007165">
    <property type="term" value="P:signal transduction"/>
    <property type="evidence" value="ECO:0007669"/>
    <property type="project" value="InterPro"/>
</dbReference>
<dbReference type="PANTHER" id="PTHR46270:SF2">
    <property type="entry name" value="TIR DOMAIN-CONTAINING PROTEIN"/>
    <property type="match status" value="1"/>
</dbReference>
<evidence type="ECO:0000313" key="11">
    <source>
        <dbReference type="Proteomes" id="UP000009170"/>
    </source>
</evidence>
<comment type="similarity">
    <text evidence="1">Belongs to the SARM1 family.</text>
</comment>
<dbReference type="SUPFAM" id="SSF47769">
    <property type="entry name" value="SAM/Pointed domain"/>
    <property type="match status" value="1"/>
</dbReference>
<proteinExistence type="inferred from homology"/>
<evidence type="ECO:0000313" key="10">
    <source>
        <dbReference type="EMBL" id="CAL50190.1"/>
    </source>
</evidence>
<dbReference type="GO" id="GO:0045087">
    <property type="term" value="P:innate immune response"/>
    <property type="evidence" value="ECO:0007669"/>
    <property type="project" value="UniProtKB-KW"/>
</dbReference>
<reference evidence="11" key="1">
    <citation type="journal article" date="2006" name="Proc. Natl. Acad. Sci. U.S.A.">
        <title>Genome analysis of the smallest free-living eukaryote Ostreococcus tauri unveils many unique features.</title>
        <authorList>
            <person name="Derelle E."/>
            <person name="Ferraz C."/>
            <person name="Rombauts S."/>
            <person name="Rouze P."/>
            <person name="Worden A.Z."/>
            <person name="Robbens S."/>
            <person name="Partensky F."/>
            <person name="Degroeve S."/>
            <person name="Echeynie S."/>
            <person name="Cooke R."/>
            <person name="Saeys Y."/>
            <person name="Wuyts J."/>
            <person name="Jabbari K."/>
            <person name="Bowler C."/>
            <person name="Panaud O."/>
            <person name="Piegu B."/>
            <person name="Ball S.G."/>
            <person name="Ral J.-P."/>
            <person name="Bouget F.-Y."/>
            <person name="Piganeau G."/>
            <person name="De Baets B."/>
            <person name="Picard A."/>
            <person name="Delseny M."/>
            <person name="Demaille J."/>
            <person name="Van de Peer Y."/>
            <person name="Moreau H."/>
        </authorList>
    </citation>
    <scope>NUCLEOTIDE SEQUENCE [LARGE SCALE GENOMIC DNA]</scope>
    <source>
        <strain evidence="11">OTTH 0595 / CCAP 157/2 / RCC745</strain>
    </source>
</reference>
<evidence type="ECO:0000256" key="4">
    <source>
        <dbReference type="ARBA" id="ARBA00022859"/>
    </source>
</evidence>
<sequence>MVLAGTFATLGRSSTSIARARARSRRSARLSSSSWSNARAGRRRIAAGAIAGDEDVAKSARAPGVLYDDAFVGSDDAFESKLEHNAAVLRRFVEALEGGAECSDDECGVDETNEAAEWIRQTLVRRIETGGKLQPAQAQILLGDVVENLCTLAHEGSVEALCALQAVCYRNASACWKVGNSHNMFAYFRTMCMEGVEEPIRCSAFFLASTLVAFNEDLHRVVAKSRFTPVLMQMLQNKCQSIEACDMEWRDVRGLSECDHGLNCVRNLSQNPSQTKLLVSNGAVELCGSFLKTHTGVGRVNAAISIANLIGRGDNDERLNADETIMEEIVDLFRKAIDGQSYDNLKHTVWKYTQGIANVATMEAAKPRLAKAGVIPLLVRVLREKQHQWDRASFWAASALWNLAFDDDVKAQVVAEPGVFEALEEARRLGSENTKMKARGALWMLKPPEEETKKEDGTTQNVGLSQEDMQKLGAIENAKAQVMLSYEWHHQAQVMQLKEQLNARGFNVWMDVDRMMGSTLEAMAAAIESSDAIIMCISGRYKESQACRTEAEYAYTRKKTLIPVKVEKGYSPDGWLGILVGSKLYYNVYNSDMMTQAIPGIVTAVEAIHNDAKAPKFLQKGAGEVVPDARGDMSADAASAPPAPTSSTTSSSQGVSVPVDDDAMERWLNAVGLTAYVHVFKYQHIQGKTLLKMHQELGQLSMSDQHLLLQNILGIQSYGHRLLFLSEIEDLIGPLNGELRKLAERPSAPPPMPRPKRGAPKRSGGGRE</sequence>
<feature type="compositionally biased region" description="Low complexity" evidence="8">
    <location>
        <begin position="634"/>
        <end position="652"/>
    </location>
</feature>
<organism evidence="10 11">
    <name type="scientific">Ostreococcus tauri</name>
    <name type="common">Marine green alga</name>
    <dbReference type="NCBI Taxonomy" id="70448"/>
    <lineage>
        <taxon>Eukaryota</taxon>
        <taxon>Viridiplantae</taxon>
        <taxon>Chlorophyta</taxon>
        <taxon>Mamiellophyceae</taxon>
        <taxon>Mamiellales</taxon>
        <taxon>Bathycoccaceae</taxon>
        <taxon>Ostreococcus</taxon>
    </lineage>
</organism>
<keyword evidence="4" id="KW-0391">Immunity</keyword>
<dbReference type="SUPFAM" id="SSF48371">
    <property type="entry name" value="ARM repeat"/>
    <property type="match status" value="1"/>
</dbReference>
<dbReference type="InterPro" id="IPR035897">
    <property type="entry name" value="Toll_tir_struct_dom_sf"/>
</dbReference>
<evidence type="ECO:0000256" key="7">
    <source>
        <dbReference type="PROSITE-ProRule" id="PRU00259"/>
    </source>
</evidence>
<dbReference type="Pfam" id="PF13676">
    <property type="entry name" value="TIR_2"/>
    <property type="match status" value="1"/>
</dbReference>
<evidence type="ECO:0000256" key="5">
    <source>
        <dbReference type="ARBA" id="ARBA00023027"/>
    </source>
</evidence>
<dbReference type="STRING" id="70448.Q01GF4"/>
<gene>
    <name evidence="10" type="ORF">OT_ostta01g02780</name>
</gene>
<keyword evidence="5" id="KW-0520">NAD</keyword>
<feature type="domain" description="SAM" evidence="9">
    <location>
        <begin position="659"/>
        <end position="734"/>
    </location>
</feature>
<comment type="caution">
    <text evidence="10">The sequence shown here is derived from an EMBL/GenBank/DDBJ whole genome shotgun (WGS) entry which is preliminary data.</text>
</comment>
<dbReference type="KEGG" id="ota:OT_ostta01g02780"/>
<dbReference type="PROSITE" id="PS50105">
    <property type="entry name" value="SAM_DOMAIN"/>
    <property type="match status" value="1"/>
</dbReference>
<dbReference type="AlphaFoldDB" id="Q01GF4"/>
<dbReference type="GO" id="GO:0061809">
    <property type="term" value="F:NAD+ nucleosidase activity, cyclic ADP-ribose generating"/>
    <property type="evidence" value="ECO:0007669"/>
    <property type="project" value="UniProtKB-EC"/>
</dbReference>
<feature type="repeat" description="ARM" evidence="7">
    <location>
        <begin position="373"/>
        <end position="418"/>
    </location>
</feature>
<evidence type="ECO:0000259" key="9">
    <source>
        <dbReference type="PROSITE" id="PS50105"/>
    </source>
</evidence>
<keyword evidence="3" id="KW-0399">Innate immunity</keyword>
<evidence type="ECO:0000256" key="6">
    <source>
        <dbReference type="ARBA" id="ARBA00047304"/>
    </source>
</evidence>
<evidence type="ECO:0000256" key="1">
    <source>
        <dbReference type="ARBA" id="ARBA00008291"/>
    </source>
</evidence>
<evidence type="ECO:0000256" key="8">
    <source>
        <dbReference type="SAM" id="MobiDB-lite"/>
    </source>
</evidence>
<dbReference type="InterPro" id="IPR013761">
    <property type="entry name" value="SAM/pointed_sf"/>
</dbReference>
<dbReference type="OrthoDB" id="524487at2759"/>
<feature type="region of interest" description="Disordered" evidence="8">
    <location>
        <begin position="632"/>
        <end position="656"/>
    </location>
</feature>
<reference evidence="10 11" key="2">
    <citation type="journal article" date="2014" name="BMC Genomics">
        <title>An improved genome of the model marine alga Ostreococcus tauri unfolds by assessing Illumina de novo assemblies.</title>
        <authorList>
            <person name="Blanc-Mathieu R."/>
            <person name="Verhelst B."/>
            <person name="Derelle E."/>
            <person name="Rombauts S."/>
            <person name="Bouget F.Y."/>
            <person name="Carre I."/>
            <person name="Chateau A."/>
            <person name="Eyre-Walker A."/>
            <person name="Grimsley N."/>
            <person name="Moreau H."/>
            <person name="Piegu B."/>
            <person name="Rivals E."/>
            <person name="Schackwitz W."/>
            <person name="Van de Peer Y."/>
            <person name="Piganeau G."/>
        </authorList>
    </citation>
    <scope>NUCLEOTIDE SEQUENCE [LARGE SCALE GENOMIC DNA]</scope>
    <source>
        <strain evidence="11">OTTH 0595 / CCAP 157/2 / RCC745</strain>
    </source>
</reference>
<name>Q01GF4_OSTTA</name>
<dbReference type="EC" id="3.2.2.6" evidence="2"/>
<dbReference type="InterPro" id="IPR000157">
    <property type="entry name" value="TIR_dom"/>
</dbReference>
<accession>Q01GF4</accession>
<dbReference type="InParanoid" id="Q01GF4"/>
<dbReference type="Proteomes" id="UP000009170">
    <property type="component" value="Unassembled WGS sequence"/>
</dbReference>
<dbReference type="Gene3D" id="3.40.50.10140">
    <property type="entry name" value="Toll/interleukin-1 receptor homology (TIR) domain"/>
    <property type="match status" value="1"/>
</dbReference>
<dbReference type="InterPro" id="IPR011989">
    <property type="entry name" value="ARM-like"/>
</dbReference>
<dbReference type="Gene3D" id="1.25.10.10">
    <property type="entry name" value="Leucine-rich Repeat Variant"/>
    <property type="match status" value="2"/>
</dbReference>
<evidence type="ECO:0000256" key="3">
    <source>
        <dbReference type="ARBA" id="ARBA00022588"/>
    </source>
</evidence>
<dbReference type="PANTHER" id="PTHR46270">
    <property type="entry name" value="ARMADILLO-TYPE FOLD-RELATED"/>
    <property type="match status" value="1"/>
</dbReference>
<comment type="catalytic activity">
    <reaction evidence="6">
        <text>NAD(+) + H2O = ADP-D-ribose + nicotinamide + H(+)</text>
        <dbReference type="Rhea" id="RHEA:16301"/>
        <dbReference type="ChEBI" id="CHEBI:15377"/>
        <dbReference type="ChEBI" id="CHEBI:15378"/>
        <dbReference type="ChEBI" id="CHEBI:17154"/>
        <dbReference type="ChEBI" id="CHEBI:57540"/>
        <dbReference type="ChEBI" id="CHEBI:57967"/>
        <dbReference type="EC" id="3.2.2.6"/>
    </reaction>
    <physiologicalReaction direction="left-to-right" evidence="6">
        <dbReference type="Rhea" id="RHEA:16302"/>
    </physiologicalReaction>
</comment>
<dbReference type="OMA" id="MLSYEWH"/>
<dbReference type="InterPro" id="IPR001660">
    <property type="entry name" value="SAM"/>
</dbReference>
<dbReference type="EMBL" id="CAID01000001">
    <property type="protein sequence ID" value="CAL50190.1"/>
    <property type="molecule type" value="Genomic_DNA"/>
</dbReference>
<dbReference type="RefSeq" id="XP_003074339.1">
    <property type="nucleotide sequence ID" value="XM_003074292.1"/>
</dbReference>
<dbReference type="Gene3D" id="1.10.150.50">
    <property type="entry name" value="Transcription Factor, Ets-1"/>
    <property type="match status" value="1"/>
</dbReference>
<dbReference type="Pfam" id="PF07647">
    <property type="entry name" value="SAM_2"/>
    <property type="match status" value="1"/>
</dbReference>
<evidence type="ECO:0000256" key="2">
    <source>
        <dbReference type="ARBA" id="ARBA00011982"/>
    </source>
</evidence>
<dbReference type="SMART" id="SM00454">
    <property type="entry name" value="SAM"/>
    <property type="match status" value="1"/>
</dbReference>
<protein>
    <recommendedName>
        <fullName evidence="2">ADP-ribosyl cyclase/cyclic ADP-ribose hydrolase</fullName>
        <ecNumber evidence="2">3.2.2.6</ecNumber>
    </recommendedName>
</protein>
<dbReference type="InterPro" id="IPR000225">
    <property type="entry name" value="Armadillo"/>
</dbReference>
<dbReference type="PROSITE" id="PS50176">
    <property type="entry name" value="ARM_REPEAT"/>
    <property type="match status" value="1"/>
</dbReference>